<feature type="compositionally biased region" description="Gly residues" evidence="1">
    <location>
        <begin position="47"/>
        <end position="56"/>
    </location>
</feature>
<evidence type="ECO:0000256" key="2">
    <source>
        <dbReference type="SAM" id="Phobius"/>
    </source>
</evidence>
<dbReference type="RefSeq" id="WP_406634046.1">
    <property type="nucleotide sequence ID" value="NZ_CP148033.1"/>
</dbReference>
<keyword evidence="4" id="KW-1185">Reference proteome</keyword>
<accession>A0ABZ2R2B9</accession>
<proteinExistence type="predicted"/>
<organism evidence="3 4">
    <name type="scientific">Pseudarthrobacter quantipunctorum</name>
    <dbReference type="NCBI Taxonomy" id="3128980"/>
    <lineage>
        <taxon>Bacteria</taxon>
        <taxon>Bacillati</taxon>
        <taxon>Actinomycetota</taxon>
        <taxon>Actinomycetes</taxon>
        <taxon>Micrococcales</taxon>
        <taxon>Micrococcaceae</taxon>
        <taxon>Pseudarthrobacter</taxon>
    </lineage>
</organism>
<sequence>MTSPDNIVLNLVFAAIFFYVLYGVIRAAVRDGIGQAEDRRRVREDNGGSGQPGEYR</sequence>
<evidence type="ECO:0008006" key="5">
    <source>
        <dbReference type="Google" id="ProtNLM"/>
    </source>
</evidence>
<feature type="compositionally biased region" description="Basic and acidic residues" evidence="1">
    <location>
        <begin position="36"/>
        <end position="46"/>
    </location>
</feature>
<gene>
    <name evidence="3" type="ORF">WHH00_15160</name>
</gene>
<keyword evidence="2" id="KW-1133">Transmembrane helix</keyword>
<keyword evidence="2" id="KW-0812">Transmembrane</keyword>
<evidence type="ECO:0000313" key="4">
    <source>
        <dbReference type="Proteomes" id="UP001623384"/>
    </source>
</evidence>
<dbReference type="EMBL" id="CP148033">
    <property type="protein sequence ID" value="WXK92401.1"/>
    <property type="molecule type" value="Genomic_DNA"/>
</dbReference>
<reference evidence="3 4" key="1">
    <citation type="submission" date="2024-03" db="EMBL/GenBank/DDBJ databases">
        <title>Rhodococcus navarretei sp. nov. and Pseudarthrobacter quantumdoti sp. nov., two new species with the ability to biosynthesize Quantum Dots isolated from soil samples at Union Glacier, Antarctica.</title>
        <authorList>
            <person name="Vargas M."/>
        </authorList>
    </citation>
    <scope>NUCLEOTIDE SEQUENCE [LARGE SCALE GENOMIC DNA]</scope>
    <source>
        <strain evidence="3 4">RC-2-3</strain>
    </source>
</reference>
<feature type="transmembrane region" description="Helical" evidence="2">
    <location>
        <begin position="6"/>
        <end position="25"/>
    </location>
</feature>
<dbReference type="Proteomes" id="UP001623384">
    <property type="component" value="Chromosome"/>
</dbReference>
<evidence type="ECO:0000256" key="1">
    <source>
        <dbReference type="SAM" id="MobiDB-lite"/>
    </source>
</evidence>
<keyword evidence="2" id="KW-0472">Membrane</keyword>
<name>A0ABZ2R2B9_9MICC</name>
<feature type="region of interest" description="Disordered" evidence="1">
    <location>
        <begin position="36"/>
        <end position="56"/>
    </location>
</feature>
<protein>
    <recommendedName>
        <fullName evidence="5">CcmD family protein</fullName>
    </recommendedName>
</protein>
<evidence type="ECO:0000313" key="3">
    <source>
        <dbReference type="EMBL" id="WXK92401.1"/>
    </source>
</evidence>